<dbReference type="Proteomes" id="UP000692954">
    <property type="component" value="Unassembled WGS sequence"/>
</dbReference>
<organism evidence="2 3">
    <name type="scientific">Paramecium sonneborni</name>
    <dbReference type="NCBI Taxonomy" id="65129"/>
    <lineage>
        <taxon>Eukaryota</taxon>
        <taxon>Sar</taxon>
        <taxon>Alveolata</taxon>
        <taxon>Ciliophora</taxon>
        <taxon>Intramacronucleata</taxon>
        <taxon>Oligohymenophorea</taxon>
        <taxon>Peniculida</taxon>
        <taxon>Parameciidae</taxon>
        <taxon>Paramecium</taxon>
    </lineage>
</organism>
<dbReference type="AlphaFoldDB" id="A0A8S1M5U7"/>
<gene>
    <name evidence="2" type="ORF">PSON_ATCC_30995.1.T0300223</name>
</gene>
<comment type="caution">
    <text evidence="2">The sequence shown here is derived from an EMBL/GenBank/DDBJ whole genome shotgun (WGS) entry which is preliminary data.</text>
</comment>
<dbReference type="OrthoDB" id="313371at2759"/>
<evidence type="ECO:0000259" key="1">
    <source>
        <dbReference type="PROSITE" id="PS50013"/>
    </source>
</evidence>
<protein>
    <recommendedName>
        <fullName evidence="1">Chromo domain-containing protein</fullName>
    </recommendedName>
</protein>
<name>A0A8S1M5U7_9CILI</name>
<dbReference type="InterPro" id="IPR000953">
    <property type="entry name" value="Chromo/chromo_shadow_dom"/>
</dbReference>
<dbReference type="EMBL" id="CAJJDN010000030">
    <property type="protein sequence ID" value="CAD8073293.1"/>
    <property type="molecule type" value="Genomic_DNA"/>
</dbReference>
<dbReference type="PROSITE" id="PS50013">
    <property type="entry name" value="CHROMO_2"/>
    <property type="match status" value="1"/>
</dbReference>
<dbReference type="Pfam" id="PF00385">
    <property type="entry name" value="Chromo"/>
    <property type="match status" value="1"/>
</dbReference>
<sequence>MDNNEEHYEVEYVFGKRLDRGNEVDYAVKWLGYDKKHHTWEPISSFSSASLLLIGRFERYLAYKNYYKLIAKKIEKLKQPKKPDEPIRVHIRNRFTQVLIKEAEIINIELDTDEIVQKKETLQIYDDDPDVQIVSVNFKPIKQSESKDLNKFKVQKVSQTLDFNRMMHIRQQQFNPIKINTYKSKYKVEKDYLNEIIFEQRQKEKEVNMFKFTEINDRYESISQSIIPTQSFQSQSSI</sequence>
<accession>A0A8S1M5U7</accession>
<keyword evidence="3" id="KW-1185">Reference proteome</keyword>
<reference evidence="2" key="1">
    <citation type="submission" date="2021-01" db="EMBL/GenBank/DDBJ databases">
        <authorList>
            <consortium name="Genoscope - CEA"/>
            <person name="William W."/>
        </authorList>
    </citation>
    <scope>NUCLEOTIDE SEQUENCE</scope>
</reference>
<dbReference type="SMART" id="SM00298">
    <property type="entry name" value="CHROMO"/>
    <property type="match status" value="1"/>
</dbReference>
<evidence type="ECO:0000313" key="2">
    <source>
        <dbReference type="EMBL" id="CAD8073293.1"/>
    </source>
</evidence>
<proteinExistence type="predicted"/>
<dbReference type="InterPro" id="IPR023780">
    <property type="entry name" value="Chromo_domain"/>
</dbReference>
<evidence type="ECO:0000313" key="3">
    <source>
        <dbReference type="Proteomes" id="UP000692954"/>
    </source>
</evidence>
<feature type="domain" description="Chromo" evidence="1">
    <location>
        <begin position="8"/>
        <end position="68"/>
    </location>
</feature>